<dbReference type="EMBL" id="CP001083">
    <property type="protein sequence ID" value="ACQ53868.1"/>
    <property type="molecule type" value="Genomic_DNA"/>
</dbReference>
<evidence type="ECO:0000313" key="1">
    <source>
        <dbReference type="EMBL" id="ACQ53868.1"/>
    </source>
</evidence>
<sequence>MELDKDYEESISQARLKIRSSMDKMIMLKKSVLEFEKKKILELKVRLKCG</sequence>
<organism evidence="1 2">
    <name type="scientific">Clostridium botulinum (strain 657 / Type Ba4)</name>
    <dbReference type="NCBI Taxonomy" id="515621"/>
    <lineage>
        <taxon>Bacteria</taxon>
        <taxon>Bacillati</taxon>
        <taxon>Bacillota</taxon>
        <taxon>Clostridia</taxon>
        <taxon>Eubacteriales</taxon>
        <taxon>Clostridiaceae</taxon>
        <taxon>Clostridium</taxon>
    </lineage>
</organism>
<name>A0A3F3A908_CLOB6</name>
<proteinExistence type="predicted"/>
<accession>A0A3F3A908</accession>
<dbReference type="AlphaFoldDB" id="A0A3F3A908"/>
<dbReference type="KEGG" id="cbi:CLJ_B2302"/>
<protein>
    <submittedName>
        <fullName evidence="1">Uncharacterized protein</fullName>
    </submittedName>
</protein>
<gene>
    <name evidence="1" type="ordered locus">CLJ_B2302</name>
</gene>
<dbReference type="RefSeq" id="WP_003361862.1">
    <property type="nucleotide sequence ID" value="NC_012658.1"/>
</dbReference>
<dbReference type="Proteomes" id="UP000002333">
    <property type="component" value="Chromosome"/>
</dbReference>
<reference evidence="2" key="2">
    <citation type="submission" date="2008-05" db="EMBL/GenBank/DDBJ databases">
        <title>Genome sequence of Clostridium botulinum Ba4 strain 657.</title>
        <authorList>
            <person name="Shrivastava S."/>
            <person name="Brown J.L."/>
            <person name="Bruce D."/>
            <person name="Detter C."/>
            <person name="Munk C."/>
            <person name="Smith L.A."/>
            <person name="Smith T.J."/>
            <person name="Sutton G."/>
            <person name="Brettin T.S."/>
        </authorList>
    </citation>
    <scope>NUCLEOTIDE SEQUENCE [LARGE SCALE GENOMIC DNA]</scope>
    <source>
        <strain evidence="2">657 / Type Ba4</strain>
    </source>
</reference>
<evidence type="ECO:0000313" key="2">
    <source>
        <dbReference type="Proteomes" id="UP000002333"/>
    </source>
</evidence>
<reference evidence="1 2" key="1">
    <citation type="journal article" date="2007" name="PLoS ONE">
        <title>Analysis of the neurotoxin complex genes in Clostridium botulinum A1-A4 and B1 strains: BoNT/A3, /Ba4 and /B1 clusters are located within plasmids.</title>
        <authorList>
            <person name="Smith T.J."/>
            <person name="Hill K.K."/>
            <person name="Foley B.T."/>
            <person name="Detter J.C."/>
            <person name="Munk A.C."/>
            <person name="Bruce D.C."/>
            <person name="Doggett N.A."/>
            <person name="Smith L.A."/>
            <person name="Marks J.D."/>
            <person name="Xie G."/>
            <person name="Brettin T.S."/>
        </authorList>
    </citation>
    <scope>NUCLEOTIDE SEQUENCE [LARGE SCALE GENOMIC DNA]</scope>
    <source>
        <strain evidence="2">657 / Type Ba4</strain>
    </source>
</reference>